<evidence type="ECO:0000313" key="3">
    <source>
        <dbReference type="RefSeq" id="XP_026300818.1"/>
    </source>
</evidence>
<sequence>MEYRLKLSLIDDDETSLFVSVAINFAHVRFGSHAFADNIALQQDSVRFARTCNVSDIRVICGEQVIRLHFLHVYRNSIIIFDQLQKEFSRFYSTFNLQQRRNRSSFSPFLQRIEIYLRISRSDRNVETNRGIPSLSFVATLNGVDLLHASWSSLQPVPGTLSTCRYSAPGHHVDFMRFYSHNYRTALQKSVVFVVDR</sequence>
<dbReference type="RefSeq" id="XP_026300818.1">
    <property type="nucleotide sequence ID" value="XM_026445033.1"/>
</dbReference>
<dbReference type="RefSeq" id="XP_026300819.1">
    <property type="nucleotide sequence ID" value="XM_026445034.1"/>
</dbReference>
<gene>
    <name evidence="3 4" type="primary">LOC100576803</name>
</gene>
<dbReference type="KEGG" id="ame:100576803"/>
<dbReference type="AlphaFoldDB" id="A0A7M7SRQ5"/>
<evidence type="ECO:0000313" key="4">
    <source>
        <dbReference type="RefSeq" id="XP_026300819.1"/>
    </source>
</evidence>
<organism evidence="1">
    <name type="scientific">Apis mellifera</name>
    <name type="common">Honeybee</name>
    <dbReference type="NCBI Taxonomy" id="7460"/>
    <lineage>
        <taxon>Eukaryota</taxon>
        <taxon>Metazoa</taxon>
        <taxon>Ecdysozoa</taxon>
        <taxon>Arthropoda</taxon>
        <taxon>Hexapoda</taxon>
        <taxon>Insecta</taxon>
        <taxon>Pterygota</taxon>
        <taxon>Neoptera</taxon>
        <taxon>Endopterygota</taxon>
        <taxon>Hymenoptera</taxon>
        <taxon>Apocrita</taxon>
        <taxon>Aculeata</taxon>
        <taxon>Apoidea</taxon>
        <taxon>Anthophila</taxon>
        <taxon>Apidae</taxon>
        <taxon>Apis</taxon>
    </lineage>
</organism>
<evidence type="ECO:0000313" key="2">
    <source>
        <dbReference type="Proteomes" id="UP000005203"/>
    </source>
</evidence>
<accession>A0A8B8HAZ4</accession>
<reference evidence="1" key="1">
    <citation type="submission" date="2021-01" db="UniProtKB">
        <authorList>
            <consortium name="EnsemblMetazoa"/>
        </authorList>
    </citation>
    <scope>IDENTIFICATION</scope>
    <source>
        <strain evidence="1">DH4</strain>
    </source>
</reference>
<dbReference type="EnsemblMetazoa" id="XM_026445034">
    <property type="protein sequence ID" value="XP_026300819"/>
    <property type="gene ID" value="LOC100576803"/>
</dbReference>
<proteinExistence type="predicted"/>
<evidence type="ECO:0000313" key="1">
    <source>
        <dbReference type="EnsemblMetazoa" id="XP_026300819"/>
    </source>
</evidence>
<dbReference type="GeneID" id="100576803"/>
<name>A0A7M7SRQ5_APIME</name>
<dbReference type="OrthoDB" id="10296882at2759"/>
<protein>
    <submittedName>
        <fullName evidence="3 4">Uncharacterized protein LOC100576803 isoform X1</fullName>
    </submittedName>
</protein>
<reference evidence="3 4" key="2">
    <citation type="submission" date="2025-04" db="UniProtKB">
        <authorList>
            <consortium name="RefSeq"/>
        </authorList>
    </citation>
    <scope>IDENTIFICATION</scope>
    <source>
        <strain evidence="3 4">DH4</strain>
        <tissue evidence="3 4">Whole body</tissue>
    </source>
</reference>
<accession>A0A7M7SRQ5</accession>
<accession>A0A7M7MTE0</accession>
<dbReference type="EnsemblMetazoa" id="XM_026445033">
    <property type="protein sequence ID" value="XP_026300818"/>
    <property type="gene ID" value="LOC100576803"/>
</dbReference>
<accession>A0A8B8HDD2</accession>
<dbReference type="Proteomes" id="UP000005203">
    <property type="component" value="Linkage group LG14"/>
</dbReference>
<keyword evidence="2" id="KW-1185">Reference proteome</keyword>